<evidence type="ECO:0000313" key="2">
    <source>
        <dbReference type="Proteomes" id="UP000199600"/>
    </source>
</evidence>
<keyword evidence="2" id="KW-1185">Reference proteome</keyword>
<dbReference type="Proteomes" id="UP000199600">
    <property type="component" value="Unassembled WGS sequence"/>
</dbReference>
<gene>
    <name evidence="1" type="ORF">PROAA_600009</name>
</gene>
<organism evidence="1 2">
    <name type="scientific">Candidatus Propionivibrio aalborgensis</name>
    <dbReference type="NCBI Taxonomy" id="1860101"/>
    <lineage>
        <taxon>Bacteria</taxon>
        <taxon>Pseudomonadati</taxon>
        <taxon>Pseudomonadota</taxon>
        <taxon>Betaproteobacteria</taxon>
        <taxon>Rhodocyclales</taxon>
        <taxon>Rhodocyclaceae</taxon>
        <taxon>Propionivibrio</taxon>
    </lineage>
</organism>
<dbReference type="AlphaFoldDB" id="A0A1A8Y105"/>
<dbReference type="EMBL" id="FLQY01000363">
    <property type="protein sequence ID" value="SBT10636.1"/>
    <property type="molecule type" value="Genomic_DNA"/>
</dbReference>
<evidence type="ECO:0000313" key="1">
    <source>
        <dbReference type="EMBL" id="SBT10636.1"/>
    </source>
</evidence>
<name>A0A1A8Y105_9RHOO</name>
<proteinExistence type="predicted"/>
<sequence length="114" mass="13058">MEIRGFGEKSCRVVPTTAPQLCFAEGLFLVAQDVINGLLNIGDLLGFVIRNLALELFFESHHEFYCIQRVCAEVVNKRRFILDIRFIDAELFCDYFSDALFDIFHLSAPSKVHL</sequence>
<protein>
    <submittedName>
        <fullName evidence="1">Uncharacterized protein</fullName>
    </submittedName>
</protein>
<reference evidence="1 2" key="1">
    <citation type="submission" date="2016-06" db="EMBL/GenBank/DDBJ databases">
        <authorList>
            <person name="Kjaerup R.B."/>
            <person name="Dalgaard T.S."/>
            <person name="Juul-Madsen H.R."/>
        </authorList>
    </citation>
    <scope>NUCLEOTIDE SEQUENCE [LARGE SCALE GENOMIC DNA]</scope>
    <source>
        <strain evidence="1">2</strain>
    </source>
</reference>
<accession>A0A1A8Y105</accession>